<dbReference type="Gene3D" id="2.40.180.10">
    <property type="entry name" value="Catalase core domain"/>
    <property type="match status" value="1"/>
</dbReference>
<dbReference type="GO" id="GO:0005737">
    <property type="term" value="C:cytoplasm"/>
    <property type="evidence" value="ECO:0007669"/>
    <property type="project" value="TreeGrafter"/>
</dbReference>
<protein>
    <recommendedName>
        <fullName evidence="1">catalase</fullName>
        <ecNumber evidence="1">1.11.1.6</ecNumber>
    </recommendedName>
</protein>
<dbReference type="InterPro" id="IPR010582">
    <property type="entry name" value="Catalase_immune_responsive"/>
</dbReference>
<dbReference type="PROSITE" id="PS51402">
    <property type="entry name" value="CATALASE_3"/>
    <property type="match status" value="1"/>
</dbReference>
<reference evidence="9 10" key="1">
    <citation type="journal article" date="2018" name="Vet. Microbiol.">
        <title>Characterisation of Staphylococcus felis isolated from cats using whole genome sequencing.</title>
        <authorList>
            <person name="Worthing K."/>
            <person name="Pang S."/>
            <person name="Trott D.J."/>
            <person name="Abraham S."/>
            <person name="Coombs G.W."/>
            <person name="Jordan D."/>
            <person name="McIntyre L."/>
            <person name="Davies M.R."/>
            <person name="Norris J."/>
        </authorList>
    </citation>
    <scope>NUCLEOTIDE SEQUENCE [LARGE SCALE GENOMIC DNA]</scope>
    <source>
        <strain evidence="9 10">F9</strain>
    </source>
</reference>
<feature type="non-terminal residue" evidence="9">
    <location>
        <position position="1"/>
    </location>
</feature>
<evidence type="ECO:0000256" key="4">
    <source>
        <dbReference type="ARBA" id="ARBA00022723"/>
    </source>
</evidence>
<dbReference type="RefSeq" id="WP_116093753.1">
    <property type="nucleotide sequence ID" value="NZ_QKXQ01000103.1"/>
</dbReference>
<dbReference type="EC" id="1.11.1.6" evidence="1"/>
<dbReference type="InterPro" id="IPR002226">
    <property type="entry name" value="Catalase_haem_BS"/>
</dbReference>
<dbReference type="GO" id="GO:0046872">
    <property type="term" value="F:metal ion binding"/>
    <property type="evidence" value="ECO:0007669"/>
    <property type="project" value="UniProtKB-KW"/>
</dbReference>
<feature type="domain" description="Catalase core" evidence="8">
    <location>
        <begin position="1"/>
        <end position="188"/>
    </location>
</feature>
<dbReference type="InterPro" id="IPR011614">
    <property type="entry name" value="Catalase_core"/>
</dbReference>
<keyword evidence="3" id="KW-0349">Heme</keyword>
<dbReference type="GO" id="GO:0042744">
    <property type="term" value="P:hydrogen peroxide catabolic process"/>
    <property type="evidence" value="ECO:0007669"/>
    <property type="project" value="UniProtKB-KW"/>
</dbReference>
<dbReference type="EMBL" id="QKXQ01000103">
    <property type="protein sequence ID" value="REH99381.1"/>
    <property type="molecule type" value="Genomic_DNA"/>
</dbReference>
<evidence type="ECO:0000313" key="9">
    <source>
        <dbReference type="EMBL" id="REH99381.1"/>
    </source>
</evidence>
<evidence type="ECO:0000256" key="5">
    <source>
        <dbReference type="ARBA" id="ARBA00023002"/>
    </source>
</evidence>
<proteinExistence type="predicted"/>
<dbReference type="InterPro" id="IPR018028">
    <property type="entry name" value="Catalase"/>
</dbReference>
<sequence length="288" mass="33472">VWVKFHFRTQQGIENFSPEEAEQVIAKDRESSQRDLFNAIESGDFPKWKMYIQVMTEEQAKNHKDNPFDLTKVWYKSEYPLIEVGEFELNRNPDNYFMDVEQAAFAPTNIIPGLDFSPDKMLQGRLFSYGDAQRYRLGVNHWQIPVNQPKGVGVENICPFSRDGQMRILDNNQGGQTHYYPNSYGAHEDQPEYKRPPLELNGSAYEHNFREDDDNYFEQPGKLFRLQSPEAQERIFTNTANEMEGTTDEVKERHIRHCYQADPEYGKGVAKALGMEARLDAIISSIQK</sequence>
<evidence type="ECO:0000256" key="1">
    <source>
        <dbReference type="ARBA" id="ARBA00012314"/>
    </source>
</evidence>
<evidence type="ECO:0000259" key="8">
    <source>
        <dbReference type="SMART" id="SM01060"/>
    </source>
</evidence>
<keyword evidence="4" id="KW-0479">Metal-binding</keyword>
<dbReference type="SUPFAM" id="SSF56634">
    <property type="entry name" value="Heme-dependent catalase-like"/>
    <property type="match status" value="1"/>
</dbReference>
<dbReference type="GO" id="GO:0042542">
    <property type="term" value="P:response to hydrogen peroxide"/>
    <property type="evidence" value="ECO:0007669"/>
    <property type="project" value="TreeGrafter"/>
</dbReference>
<evidence type="ECO:0000256" key="6">
    <source>
        <dbReference type="ARBA" id="ARBA00023004"/>
    </source>
</evidence>
<dbReference type="GO" id="GO:0020037">
    <property type="term" value="F:heme binding"/>
    <property type="evidence" value="ECO:0007669"/>
    <property type="project" value="InterPro"/>
</dbReference>
<dbReference type="OrthoDB" id="9760293at2"/>
<dbReference type="PANTHER" id="PTHR11465:SF61">
    <property type="entry name" value="CATALASE"/>
    <property type="match status" value="1"/>
</dbReference>
<dbReference type="GO" id="GO:0004096">
    <property type="term" value="F:catalase activity"/>
    <property type="evidence" value="ECO:0007669"/>
    <property type="project" value="InterPro"/>
</dbReference>
<keyword evidence="6" id="KW-0408">Iron</keyword>
<dbReference type="Pfam" id="PF06628">
    <property type="entry name" value="Catalase-rel"/>
    <property type="match status" value="1"/>
</dbReference>
<dbReference type="PROSITE" id="PS00437">
    <property type="entry name" value="CATALASE_1"/>
    <property type="match status" value="1"/>
</dbReference>
<dbReference type="PANTHER" id="PTHR11465">
    <property type="entry name" value="CATALASE"/>
    <property type="match status" value="1"/>
</dbReference>
<evidence type="ECO:0000256" key="2">
    <source>
        <dbReference type="ARBA" id="ARBA00022559"/>
    </source>
</evidence>
<keyword evidence="5" id="KW-0560">Oxidoreductase</keyword>
<organism evidence="9 10">
    <name type="scientific">Staphylococcus felis</name>
    <dbReference type="NCBI Taxonomy" id="46127"/>
    <lineage>
        <taxon>Bacteria</taxon>
        <taxon>Bacillati</taxon>
        <taxon>Bacillota</taxon>
        <taxon>Bacilli</taxon>
        <taxon>Bacillales</taxon>
        <taxon>Staphylococcaceae</taxon>
        <taxon>Staphylococcus</taxon>
    </lineage>
</organism>
<dbReference type="Proteomes" id="UP000256562">
    <property type="component" value="Unassembled WGS sequence"/>
</dbReference>
<dbReference type="AlphaFoldDB" id="A0A3E0IRU7"/>
<name>A0A3E0IRU7_9STAP</name>
<evidence type="ECO:0000256" key="3">
    <source>
        <dbReference type="ARBA" id="ARBA00022617"/>
    </source>
</evidence>
<keyword evidence="7" id="KW-0376">Hydrogen peroxide</keyword>
<gene>
    <name evidence="9" type="ORF">DOS83_02450</name>
</gene>
<evidence type="ECO:0000313" key="10">
    <source>
        <dbReference type="Proteomes" id="UP000256562"/>
    </source>
</evidence>
<comment type="caution">
    <text evidence="9">The sequence shown here is derived from an EMBL/GenBank/DDBJ whole genome shotgun (WGS) entry which is preliminary data.</text>
</comment>
<keyword evidence="2" id="KW-0575">Peroxidase</keyword>
<dbReference type="InterPro" id="IPR020835">
    <property type="entry name" value="Catalase_sf"/>
</dbReference>
<accession>A0A3E0IRU7</accession>
<dbReference type="PRINTS" id="PR00067">
    <property type="entry name" value="CATALASE"/>
</dbReference>
<evidence type="ECO:0000256" key="7">
    <source>
        <dbReference type="ARBA" id="ARBA00023324"/>
    </source>
</evidence>
<dbReference type="Pfam" id="PF00199">
    <property type="entry name" value="Catalase"/>
    <property type="match status" value="1"/>
</dbReference>
<dbReference type="SMART" id="SM01060">
    <property type="entry name" value="Catalase"/>
    <property type="match status" value="1"/>
</dbReference>